<evidence type="ECO:0000313" key="1">
    <source>
        <dbReference type="EMBL" id="MCD5315410.1"/>
    </source>
</evidence>
<dbReference type="AlphaFoldDB" id="A0A9X1NJV5"/>
<dbReference type="RefSeq" id="WP_231448233.1">
    <property type="nucleotide sequence ID" value="NZ_JAJOMB010000022.1"/>
</dbReference>
<name>A0A9X1NJV5_9ACTN</name>
<reference evidence="1" key="1">
    <citation type="submission" date="2021-11" db="EMBL/GenBank/DDBJ databases">
        <title>Streptomyces corallinus and Kineosporia corallina sp. nov., two new coral-derived marine actinobacteria.</title>
        <authorList>
            <person name="Buangrab K."/>
            <person name="Sutthacheep M."/>
            <person name="Yeemin T."/>
            <person name="Harunari E."/>
            <person name="Igarashi Y."/>
            <person name="Sripreechasak P."/>
            <person name="Kanchanasin P."/>
            <person name="Tanasupawat S."/>
            <person name="Phongsopitanun W."/>
        </authorList>
    </citation>
    <scope>NUCLEOTIDE SEQUENCE</scope>
    <source>
        <strain evidence="1">JCM 31032</strain>
    </source>
</reference>
<gene>
    <name evidence="1" type="ORF">LR394_31385</name>
</gene>
<dbReference type="EMBL" id="JAJOMB010000022">
    <property type="protein sequence ID" value="MCD5315410.1"/>
    <property type="molecule type" value="Genomic_DNA"/>
</dbReference>
<keyword evidence="2" id="KW-1185">Reference proteome</keyword>
<comment type="caution">
    <text evidence="1">The sequence shown here is derived from an EMBL/GenBank/DDBJ whole genome shotgun (WGS) entry which is preliminary data.</text>
</comment>
<dbReference type="Proteomes" id="UP001138997">
    <property type="component" value="Unassembled WGS sequence"/>
</dbReference>
<protein>
    <submittedName>
        <fullName evidence="1">Uncharacterized protein</fullName>
    </submittedName>
</protein>
<sequence length="47" mass="5020">MVVFAERAAGSGTYAPPRLKCLVEWHFRRAGGASSFDGAEVLLPQAV</sequence>
<organism evidence="1 2">
    <name type="scientific">Kineosporia babensis</name>
    <dbReference type="NCBI Taxonomy" id="499548"/>
    <lineage>
        <taxon>Bacteria</taxon>
        <taxon>Bacillati</taxon>
        <taxon>Actinomycetota</taxon>
        <taxon>Actinomycetes</taxon>
        <taxon>Kineosporiales</taxon>
        <taxon>Kineosporiaceae</taxon>
        <taxon>Kineosporia</taxon>
    </lineage>
</organism>
<accession>A0A9X1NJV5</accession>
<proteinExistence type="predicted"/>
<evidence type="ECO:0000313" key="2">
    <source>
        <dbReference type="Proteomes" id="UP001138997"/>
    </source>
</evidence>